<keyword evidence="4 5" id="KW-0472">Membrane</keyword>
<comment type="subcellular location">
    <subcellularLocation>
        <location evidence="1">Membrane</location>
        <topology evidence="1">Multi-pass membrane protein</topology>
    </subcellularLocation>
</comment>
<dbReference type="PRINTS" id="PR02023">
    <property type="entry name" value="AQUAPORIN10I"/>
</dbReference>
<keyword evidence="7" id="KW-1185">Reference proteome</keyword>
<gene>
    <name evidence="6" type="ORF">DICVIV_08476</name>
</gene>
<reference evidence="6 7" key="1">
    <citation type="submission" date="2013-11" db="EMBL/GenBank/DDBJ databases">
        <title>Draft genome of the bovine lungworm Dictyocaulus viviparus.</title>
        <authorList>
            <person name="Mitreva M."/>
        </authorList>
    </citation>
    <scope>NUCLEOTIDE SEQUENCE [LARGE SCALE GENOMIC DNA]</scope>
    <source>
        <strain evidence="6 7">HannoverDv2000</strain>
    </source>
</reference>
<evidence type="ECO:0000256" key="5">
    <source>
        <dbReference type="SAM" id="Phobius"/>
    </source>
</evidence>
<evidence type="ECO:0000256" key="1">
    <source>
        <dbReference type="ARBA" id="ARBA00004141"/>
    </source>
</evidence>
<evidence type="ECO:0000313" key="6">
    <source>
        <dbReference type="EMBL" id="KJH45473.1"/>
    </source>
</evidence>
<dbReference type="InterPro" id="IPR051883">
    <property type="entry name" value="AQP11/12_channel"/>
</dbReference>
<accession>A0A0D8XLG4</accession>
<proteinExistence type="predicted"/>
<dbReference type="Gene3D" id="1.20.1080.10">
    <property type="entry name" value="Glycerol uptake facilitator protein"/>
    <property type="match status" value="1"/>
</dbReference>
<evidence type="ECO:0000313" key="7">
    <source>
        <dbReference type="Proteomes" id="UP000053766"/>
    </source>
</evidence>
<dbReference type="OrthoDB" id="1580043at2759"/>
<evidence type="ECO:0000256" key="4">
    <source>
        <dbReference type="ARBA" id="ARBA00023136"/>
    </source>
</evidence>
<reference evidence="7" key="2">
    <citation type="journal article" date="2016" name="Sci. Rep.">
        <title>Dictyocaulus viviparus genome, variome and transcriptome elucidate lungworm biology and support future intervention.</title>
        <authorList>
            <person name="McNulty S.N."/>
            <person name="Strube C."/>
            <person name="Rosa B.A."/>
            <person name="Martin J.C."/>
            <person name="Tyagi R."/>
            <person name="Choi Y.J."/>
            <person name="Wang Q."/>
            <person name="Hallsworth Pepin K."/>
            <person name="Zhang X."/>
            <person name="Ozersky P."/>
            <person name="Wilson R.K."/>
            <person name="Sternberg P.W."/>
            <person name="Gasser R.B."/>
            <person name="Mitreva M."/>
        </authorList>
    </citation>
    <scope>NUCLEOTIDE SEQUENCE [LARGE SCALE GENOMIC DNA]</scope>
    <source>
        <strain evidence="7">HannoverDv2000</strain>
    </source>
</reference>
<protein>
    <recommendedName>
        <fullName evidence="8">Aquaporin</fullName>
    </recommendedName>
</protein>
<evidence type="ECO:0000256" key="3">
    <source>
        <dbReference type="ARBA" id="ARBA00022989"/>
    </source>
</evidence>
<organism evidence="6 7">
    <name type="scientific">Dictyocaulus viviparus</name>
    <name type="common">Bovine lungworm</name>
    <dbReference type="NCBI Taxonomy" id="29172"/>
    <lineage>
        <taxon>Eukaryota</taxon>
        <taxon>Metazoa</taxon>
        <taxon>Ecdysozoa</taxon>
        <taxon>Nematoda</taxon>
        <taxon>Chromadorea</taxon>
        <taxon>Rhabditida</taxon>
        <taxon>Rhabditina</taxon>
        <taxon>Rhabditomorpha</taxon>
        <taxon>Strongyloidea</taxon>
        <taxon>Metastrongylidae</taxon>
        <taxon>Dictyocaulus</taxon>
    </lineage>
</organism>
<feature type="transmembrane region" description="Helical" evidence="5">
    <location>
        <begin position="118"/>
        <end position="141"/>
    </location>
</feature>
<dbReference type="GO" id="GO:0005737">
    <property type="term" value="C:cytoplasm"/>
    <property type="evidence" value="ECO:0007669"/>
    <property type="project" value="TreeGrafter"/>
</dbReference>
<dbReference type="SUPFAM" id="SSF81338">
    <property type="entry name" value="Aquaporin-like"/>
    <property type="match status" value="1"/>
</dbReference>
<dbReference type="InterPro" id="IPR031145">
    <property type="entry name" value="Invert_Aqp-10"/>
</dbReference>
<dbReference type="Proteomes" id="UP000053766">
    <property type="component" value="Unassembled WGS sequence"/>
</dbReference>
<name>A0A0D8XLG4_DICVI</name>
<dbReference type="EMBL" id="KN716406">
    <property type="protein sequence ID" value="KJH45473.1"/>
    <property type="molecule type" value="Genomic_DNA"/>
</dbReference>
<keyword evidence="2 5" id="KW-0812">Transmembrane</keyword>
<dbReference type="GO" id="GO:0015267">
    <property type="term" value="F:channel activity"/>
    <property type="evidence" value="ECO:0007669"/>
    <property type="project" value="TreeGrafter"/>
</dbReference>
<dbReference type="PANTHER" id="PTHR21191">
    <property type="entry name" value="AQUAPORIN"/>
    <property type="match status" value="1"/>
</dbReference>
<feature type="transmembrane region" description="Helical" evidence="5">
    <location>
        <begin position="47"/>
        <end position="67"/>
    </location>
</feature>
<sequence>MLLLIAETIGGFSAYRIARSLWWYSLSYSTVHLENFTNVECTLKYKIGFSLVISFELAGCFLLRLILPNLPLRYKSCTVSAIVAALLSFALVYVGVPGLNPVVASSRLFGCDGIDAKWFIAVYWLCPVIGWLAAAATENFIKKKMSKKIKKKAN</sequence>
<feature type="transmembrane region" description="Helical" evidence="5">
    <location>
        <begin position="79"/>
        <end position="98"/>
    </location>
</feature>
<keyword evidence="3 5" id="KW-1133">Transmembrane helix</keyword>
<dbReference type="InterPro" id="IPR023271">
    <property type="entry name" value="Aquaporin-like"/>
</dbReference>
<dbReference type="GO" id="GO:0016020">
    <property type="term" value="C:membrane"/>
    <property type="evidence" value="ECO:0007669"/>
    <property type="project" value="UniProtKB-SubCell"/>
</dbReference>
<evidence type="ECO:0000256" key="2">
    <source>
        <dbReference type="ARBA" id="ARBA00022692"/>
    </source>
</evidence>
<dbReference type="PANTHER" id="PTHR21191:SF16">
    <property type="entry name" value="AQUAPORIN"/>
    <property type="match status" value="1"/>
</dbReference>
<evidence type="ECO:0008006" key="8">
    <source>
        <dbReference type="Google" id="ProtNLM"/>
    </source>
</evidence>
<dbReference type="STRING" id="29172.A0A0D8XLG4"/>
<dbReference type="AlphaFoldDB" id="A0A0D8XLG4"/>